<name>A0A3P4B851_9BURK</name>
<protein>
    <submittedName>
        <fullName evidence="2">Uncharacterized protein</fullName>
    </submittedName>
</protein>
<gene>
    <name evidence="2" type="ORF">PIGHUM_04597</name>
</gene>
<feature type="region of interest" description="Disordered" evidence="1">
    <location>
        <begin position="162"/>
        <end position="246"/>
    </location>
</feature>
<feature type="region of interest" description="Disordered" evidence="1">
    <location>
        <begin position="261"/>
        <end position="282"/>
    </location>
</feature>
<dbReference type="EMBL" id="UWPJ01000040">
    <property type="protein sequence ID" value="VCU72497.1"/>
    <property type="molecule type" value="Genomic_DNA"/>
</dbReference>
<evidence type="ECO:0000256" key="1">
    <source>
        <dbReference type="SAM" id="MobiDB-lite"/>
    </source>
</evidence>
<organism evidence="2 3">
    <name type="scientific">Pigmentiphaga humi</name>
    <dbReference type="NCBI Taxonomy" id="2478468"/>
    <lineage>
        <taxon>Bacteria</taxon>
        <taxon>Pseudomonadati</taxon>
        <taxon>Pseudomonadota</taxon>
        <taxon>Betaproteobacteria</taxon>
        <taxon>Burkholderiales</taxon>
        <taxon>Alcaligenaceae</taxon>
        <taxon>Pigmentiphaga</taxon>
    </lineage>
</organism>
<evidence type="ECO:0000313" key="2">
    <source>
        <dbReference type="EMBL" id="VCU72497.1"/>
    </source>
</evidence>
<keyword evidence="3" id="KW-1185">Reference proteome</keyword>
<proteinExistence type="predicted"/>
<reference evidence="2 3" key="1">
    <citation type="submission" date="2018-10" db="EMBL/GenBank/DDBJ databases">
        <authorList>
            <person name="Criscuolo A."/>
        </authorList>
    </citation>
    <scope>NUCLEOTIDE SEQUENCE [LARGE SCALE GENOMIC DNA]</scope>
    <source>
        <strain evidence="2">DnA1</strain>
    </source>
</reference>
<accession>A0A3P4B851</accession>
<feature type="region of interest" description="Disordered" evidence="1">
    <location>
        <begin position="110"/>
        <end position="135"/>
    </location>
</feature>
<sequence length="282" mass="30255">MAFKKALIERALGAELGHHYARGRSAPRLRPAQWQEPQDGAHRRLPFAGGHSPRPGRQLRSDPDSQARATLHGVRRADHRRVCPGHVRARDPGVPGQELRHRGLAGLHQLSHRRGHGRDDRLAEPSAGGAVPGPVLRCAAGQESATRPTTWRWERCRTAPGTSWACGSNRPRAPSSGGLRQLEGSAHGGGGAQAHLHRAYHGGRSGGRQSSNRGRGGNATRRSWTPGAGLGPSDPILYVPASHPQGDLHHQRYREHQCAVAPGGQNAGPLPQRRGGRQAALC</sequence>
<dbReference type="AlphaFoldDB" id="A0A3P4B851"/>
<dbReference type="Proteomes" id="UP000277294">
    <property type="component" value="Unassembled WGS sequence"/>
</dbReference>
<evidence type="ECO:0000313" key="3">
    <source>
        <dbReference type="Proteomes" id="UP000277294"/>
    </source>
</evidence>
<feature type="region of interest" description="Disordered" evidence="1">
    <location>
        <begin position="23"/>
        <end position="76"/>
    </location>
</feature>